<reference evidence="1" key="1">
    <citation type="journal article" date="2014" name="Front. Microbiol.">
        <title>High frequency of phylogenetically diverse reductive dehalogenase-homologous genes in deep subseafloor sedimentary metagenomes.</title>
        <authorList>
            <person name="Kawai M."/>
            <person name="Futagami T."/>
            <person name="Toyoda A."/>
            <person name="Takaki Y."/>
            <person name="Nishi S."/>
            <person name="Hori S."/>
            <person name="Arai W."/>
            <person name="Tsubouchi T."/>
            <person name="Morono Y."/>
            <person name="Uchiyama I."/>
            <person name="Ito T."/>
            <person name="Fujiyama A."/>
            <person name="Inagaki F."/>
            <person name="Takami H."/>
        </authorList>
    </citation>
    <scope>NUCLEOTIDE SEQUENCE</scope>
    <source>
        <strain evidence="1">Expedition CK06-06</strain>
    </source>
</reference>
<protein>
    <submittedName>
        <fullName evidence="1">Uncharacterized protein</fullName>
    </submittedName>
</protein>
<gene>
    <name evidence="1" type="ORF">S01H1_34596</name>
</gene>
<dbReference type="EMBL" id="BARS01021548">
    <property type="protein sequence ID" value="GAG04888.1"/>
    <property type="molecule type" value="Genomic_DNA"/>
</dbReference>
<name>X0UX55_9ZZZZ</name>
<organism evidence="1">
    <name type="scientific">marine sediment metagenome</name>
    <dbReference type="NCBI Taxonomy" id="412755"/>
    <lineage>
        <taxon>unclassified sequences</taxon>
        <taxon>metagenomes</taxon>
        <taxon>ecological metagenomes</taxon>
    </lineage>
</organism>
<dbReference type="AlphaFoldDB" id="X0UX55"/>
<feature type="non-terminal residue" evidence="1">
    <location>
        <position position="173"/>
    </location>
</feature>
<evidence type="ECO:0000313" key="1">
    <source>
        <dbReference type="EMBL" id="GAG04888.1"/>
    </source>
</evidence>
<comment type="caution">
    <text evidence="1">The sequence shown here is derived from an EMBL/GenBank/DDBJ whole genome shotgun (WGS) entry which is preliminary data.</text>
</comment>
<sequence length="173" mass="18886">MKKILLVFFSLLLVAIPLAAFAQDEGEEDLSDKLDKLLGQWKRSFASPSYGFAFFFARVEGGDYGVLSDDARRFMVPAIDLRIMSGKNVSKRGGFYTGVETGVLIFMGGEGQPFYDEPDYWHYGTGTPTFGGTIPINFNASMDGGLVFLMAKYGLRADLGVSLIGISLGFEMG</sequence>
<proteinExistence type="predicted"/>
<accession>X0UX55</accession>